<feature type="transmembrane region" description="Helical" evidence="1">
    <location>
        <begin position="100"/>
        <end position="122"/>
    </location>
</feature>
<feature type="transmembrane region" description="Helical" evidence="1">
    <location>
        <begin position="797"/>
        <end position="817"/>
    </location>
</feature>
<feature type="transmembrane region" description="Helical" evidence="1">
    <location>
        <begin position="160"/>
        <end position="178"/>
    </location>
</feature>
<protein>
    <recommendedName>
        <fullName evidence="4">DUF2157 domain-containing protein</fullName>
    </recommendedName>
</protein>
<keyword evidence="1" id="KW-0472">Membrane</keyword>
<feature type="transmembrane region" description="Helical" evidence="1">
    <location>
        <begin position="220"/>
        <end position="237"/>
    </location>
</feature>
<feature type="transmembrane region" description="Helical" evidence="1">
    <location>
        <begin position="243"/>
        <end position="263"/>
    </location>
</feature>
<evidence type="ECO:0000256" key="1">
    <source>
        <dbReference type="SAM" id="Phobius"/>
    </source>
</evidence>
<feature type="transmembrane region" description="Helical" evidence="1">
    <location>
        <begin position="542"/>
        <end position="562"/>
    </location>
</feature>
<feature type="transmembrane region" description="Helical" evidence="1">
    <location>
        <begin position="774"/>
        <end position="791"/>
    </location>
</feature>
<feature type="transmembrane region" description="Helical" evidence="1">
    <location>
        <begin position="697"/>
        <end position="717"/>
    </location>
</feature>
<dbReference type="InterPro" id="IPR058062">
    <property type="entry name" value="SCO7613_C"/>
</dbReference>
<keyword evidence="1" id="KW-0812">Transmembrane</keyword>
<feature type="transmembrane region" description="Helical" evidence="1">
    <location>
        <begin position="674"/>
        <end position="691"/>
    </location>
</feature>
<feature type="transmembrane region" description="Helical" evidence="1">
    <location>
        <begin position="748"/>
        <end position="767"/>
    </location>
</feature>
<feature type="transmembrane region" description="Helical" evidence="1">
    <location>
        <begin position="433"/>
        <end position="453"/>
    </location>
</feature>
<sequence>MSKLLDPLACPDCRSLLDPSSVCTGCGLALIGPDASALWQHLISADRLIERLRLAPALAAAPAAPAPPIRTLDLPAAPPRASSTQPSAAPPRVSTFSAQVVLLAVGGLCLLVAAAVFVAVSWSDLGLGGRTLVMTAITLLVGGIAVALTRRGLRGGAETLWLLTGALVAIDVVAARWAGLIDDLAPRHVAALLGGILLLGSTAVAAWATTTATRRLSGPVLGAGLGALLLTATEAWAADRAEVATAITVPLLLGTAVLLGGSFAGRLRPLGYAVGTIGVLSWAILVGQGLDRTGIDAADWWQHLRGWPLLVAALWAAPWAAAPTAVRRIPEPVRYVAASAALLSLVAFTLGGTLDADPQTMLLSGVALSLAGVAAIAPRVWARPAAAMTLGAGLTAGLLTASRPLDVLLQLPTTGPAFALNLGEQLPRTTWEVASWTAPLIATVAVLTALSLIRHLPEAARAEARTAWLVGAPAVVALGLVTAVLEQGPTLLPAVLTWAALTAVAAALAVAGRNTPVALVGGLVVTAYLVAVGIRLAVPSHLLVGLFATLVAGVLSAAATRTRADRLDGVLEPFLAGAAVVLAGFAATHWPYLAHATGDTAALTLALLMAAVGLAAAPIGRTPATRVTLELTALLCALTAPFFANSDVVVALTLSVTGSAVALVSILNRDRDRLSWLAAALLAVATLYRLADGAVAPELYAVPAAAVLVTAGVWRLLRDEPVSSWRALGSGLTVGLVPSLLLTLEDPVSVRGALVAAAGVAALAVGIRQRWGAPFLAGAAVVGILAVRHLGPEAAALPRWISLGSVGVALLLVGITWEARRRDAVAAERYLADLR</sequence>
<dbReference type="EMBL" id="RJSE01000007">
    <property type="protein sequence ID" value="RNL63182.1"/>
    <property type="molecule type" value="Genomic_DNA"/>
</dbReference>
<feature type="transmembrane region" description="Helical" evidence="1">
    <location>
        <begin position="574"/>
        <end position="594"/>
    </location>
</feature>
<feature type="transmembrane region" description="Helical" evidence="1">
    <location>
        <begin position="307"/>
        <end position="326"/>
    </location>
</feature>
<feature type="transmembrane region" description="Helical" evidence="1">
    <location>
        <begin position="385"/>
        <end position="402"/>
    </location>
</feature>
<evidence type="ECO:0000313" key="3">
    <source>
        <dbReference type="Proteomes" id="UP000267128"/>
    </source>
</evidence>
<feature type="transmembrane region" description="Helical" evidence="1">
    <location>
        <begin position="650"/>
        <end position="667"/>
    </location>
</feature>
<gene>
    <name evidence="2" type="ORF">EFK50_15890</name>
</gene>
<accession>A0A3N0CIA9</accession>
<feature type="transmembrane region" description="Helical" evidence="1">
    <location>
        <begin position="333"/>
        <end position="354"/>
    </location>
</feature>
<evidence type="ECO:0000313" key="2">
    <source>
        <dbReference type="EMBL" id="RNL63182.1"/>
    </source>
</evidence>
<dbReference type="OrthoDB" id="3790598at2"/>
<dbReference type="RefSeq" id="WP_123228475.1">
    <property type="nucleotide sequence ID" value="NZ_RJSE01000007.1"/>
</dbReference>
<feature type="transmembrane region" description="Helical" evidence="1">
    <location>
        <begin position="724"/>
        <end position="742"/>
    </location>
</feature>
<dbReference type="Proteomes" id="UP000267128">
    <property type="component" value="Unassembled WGS sequence"/>
</dbReference>
<feature type="transmembrane region" description="Helical" evidence="1">
    <location>
        <begin position="627"/>
        <end position="644"/>
    </location>
</feature>
<feature type="transmembrane region" description="Helical" evidence="1">
    <location>
        <begin position="465"/>
        <end position="485"/>
    </location>
</feature>
<reference evidence="2 3" key="1">
    <citation type="submission" date="2018-11" db="EMBL/GenBank/DDBJ databases">
        <authorList>
            <person name="Li F."/>
        </authorList>
    </citation>
    <scope>NUCLEOTIDE SEQUENCE [LARGE SCALE GENOMIC DNA]</scope>
    <source>
        <strain evidence="2 3">Gsoil 097</strain>
    </source>
</reference>
<feature type="transmembrane region" description="Helical" evidence="1">
    <location>
        <begin position="360"/>
        <end position="378"/>
    </location>
</feature>
<name>A0A3N0CIA9_9ACTN</name>
<feature type="transmembrane region" description="Helical" evidence="1">
    <location>
        <begin position="517"/>
        <end position="536"/>
    </location>
</feature>
<organism evidence="2 3">
    <name type="scientific">Nocardioides marmoriginsengisoli</name>
    <dbReference type="NCBI Taxonomy" id="661483"/>
    <lineage>
        <taxon>Bacteria</taxon>
        <taxon>Bacillati</taxon>
        <taxon>Actinomycetota</taxon>
        <taxon>Actinomycetes</taxon>
        <taxon>Propionibacteriales</taxon>
        <taxon>Nocardioidaceae</taxon>
        <taxon>Nocardioides</taxon>
    </lineage>
</organism>
<feature type="transmembrane region" description="Helical" evidence="1">
    <location>
        <begin position="600"/>
        <end position="620"/>
    </location>
</feature>
<dbReference type="NCBIfam" id="NF047321">
    <property type="entry name" value="SCO7613_CTERM"/>
    <property type="match status" value="1"/>
</dbReference>
<comment type="caution">
    <text evidence="2">The sequence shown here is derived from an EMBL/GenBank/DDBJ whole genome shotgun (WGS) entry which is preliminary data.</text>
</comment>
<feature type="transmembrane region" description="Helical" evidence="1">
    <location>
        <begin position="190"/>
        <end position="208"/>
    </location>
</feature>
<feature type="transmembrane region" description="Helical" evidence="1">
    <location>
        <begin position="270"/>
        <end position="287"/>
    </location>
</feature>
<proteinExistence type="predicted"/>
<dbReference type="AlphaFoldDB" id="A0A3N0CIA9"/>
<keyword evidence="1" id="KW-1133">Transmembrane helix</keyword>
<feature type="transmembrane region" description="Helical" evidence="1">
    <location>
        <begin position="491"/>
        <end position="510"/>
    </location>
</feature>
<keyword evidence="3" id="KW-1185">Reference proteome</keyword>
<evidence type="ECO:0008006" key="4">
    <source>
        <dbReference type="Google" id="ProtNLM"/>
    </source>
</evidence>
<feature type="transmembrane region" description="Helical" evidence="1">
    <location>
        <begin position="128"/>
        <end position="148"/>
    </location>
</feature>